<dbReference type="CDD" id="cd00590">
    <property type="entry name" value="RRM_SF"/>
    <property type="match status" value="1"/>
</dbReference>
<proteinExistence type="predicted"/>
<dbReference type="InterPro" id="IPR035979">
    <property type="entry name" value="RBD_domain_sf"/>
</dbReference>
<evidence type="ECO:0000256" key="2">
    <source>
        <dbReference type="ARBA" id="ARBA00023242"/>
    </source>
</evidence>
<dbReference type="Gene3D" id="3.30.70.330">
    <property type="match status" value="1"/>
</dbReference>
<protein>
    <submittedName>
        <fullName evidence="5">Putative U1 small nuclear ribonucleoprotein</fullName>
    </submittedName>
</protein>
<evidence type="ECO:0000256" key="3">
    <source>
        <dbReference type="PROSITE-ProRule" id="PRU00176"/>
    </source>
</evidence>
<dbReference type="SUPFAM" id="SSF54928">
    <property type="entry name" value="RNA-binding domain, RBD"/>
    <property type="match status" value="1"/>
</dbReference>
<evidence type="ECO:0000259" key="4">
    <source>
        <dbReference type="PROSITE" id="PS50102"/>
    </source>
</evidence>
<dbReference type="Pfam" id="PF00076">
    <property type="entry name" value="RRM_1"/>
    <property type="match status" value="1"/>
</dbReference>
<dbReference type="SMART" id="SM00360">
    <property type="entry name" value="RRM"/>
    <property type="match status" value="1"/>
</dbReference>
<keyword evidence="3" id="KW-0694">RNA-binding</keyword>
<reference evidence="5" key="1">
    <citation type="journal article" date="2012" name="Proc. Natl. Acad. Sci. U.S.A.">
        <title>Antigenic diversity is generated by distinct evolutionary mechanisms in African trypanosome species.</title>
        <authorList>
            <person name="Jackson A.P."/>
            <person name="Berry A."/>
            <person name="Aslett M."/>
            <person name="Allison H.C."/>
            <person name="Burton P."/>
            <person name="Vavrova-Anderson J."/>
            <person name="Brown R."/>
            <person name="Browne H."/>
            <person name="Corton N."/>
            <person name="Hauser H."/>
            <person name="Gamble J."/>
            <person name="Gilderthorp R."/>
            <person name="Marcello L."/>
            <person name="McQuillan J."/>
            <person name="Otto T.D."/>
            <person name="Quail M.A."/>
            <person name="Sanders M.J."/>
            <person name="van Tonder A."/>
            <person name="Ginger M.L."/>
            <person name="Field M.C."/>
            <person name="Barry J.D."/>
            <person name="Hertz-Fowler C."/>
            <person name="Berriman M."/>
        </authorList>
    </citation>
    <scope>NUCLEOTIDE SEQUENCE</scope>
    <source>
        <strain evidence="5">Y486</strain>
    </source>
</reference>
<dbReference type="PANTHER" id="PTHR13952:SF6">
    <property type="entry name" value="U11_U12 SMALL NUCLEAR RIBONUCLEOPROTEIN 35 KDA PROTEIN"/>
    <property type="match status" value="1"/>
</dbReference>
<dbReference type="InterPro" id="IPR012677">
    <property type="entry name" value="Nucleotide-bd_a/b_plait_sf"/>
</dbReference>
<feature type="domain" description="RRM" evidence="4">
    <location>
        <begin position="135"/>
        <end position="212"/>
    </location>
</feature>
<keyword evidence="5" id="KW-0687">Ribonucleoprotein</keyword>
<gene>
    <name evidence="5" type="ORF">TVY486_0804270</name>
</gene>
<dbReference type="AlphaFoldDB" id="G0U164"/>
<organism evidence="5">
    <name type="scientific">Trypanosoma vivax (strain Y486)</name>
    <dbReference type="NCBI Taxonomy" id="1055687"/>
    <lineage>
        <taxon>Eukaryota</taxon>
        <taxon>Discoba</taxon>
        <taxon>Euglenozoa</taxon>
        <taxon>Kinetoplastea</taxon>
        <taxon>Metakinetoplastina</taxon>
        <taxon>Trypanosomatida</taxon>
        <taxon>Trypanosomatidae</taxon>
        <taxon>Trypanosoma</taxon>
        <taxon>Duttonella</taxon>
    </lineage>
</organism>
<name>G0U164_TRYVY</name>
<dbReference type="GO" id="GO:0000398">
    <property type="term" value="P:mRNA splicing, via spliceosome"/>
    <property type="evidence" value="ECO:0007669"/>
    <property type="project" value="TreeGrafter"/>
</dbReference>
<dbReference type="InterPro" id="IPR000504">
    <property type="entry name" value="RRM_dom"/>
</dbReference>
<dbReference type="EMBL" id="HE573024">
    <property type="protein sequence ID" value="CCC49819.1"/>
    <property type="molecule type" value="Genomic_DNA"/>
</dbReference>
<comment type="subcellular location">
    <subcellularLocation>
        <location evidence="1">Nucleus</location>
    </subcellularLocation>
</comment>
<dbReference type="InterPro" id="IPR051183">
    <property type="entry name" value="U1_U11-U12_snRNP_70-35kDa"/>
</dbReference>
<dbReference type="VEuPathDB" id="TriTrypDB:TvY486_0804270"/>
<accession>G0U164</accession>
<dbReference type="GO" id="GO:0017069">
    <property type="term" value="F:snRNA binding"/>
    <property type="evidence" value="ECO:0007669"/>
    <property type="project" value="TreeGrafter"/>
</dbReference>
<sequence length="295" mass="33437">MQVPGSDDLARRAALQRRIDAHMRWKAEFFKSRPPLPYIPKRRRYREPIAGAPVHIFFKRAMEIATAPPRAPLEGCAAGGREGGCAPALTSGPTTAAAPPEEVFDKRTLWLKRMADEMNRREPFTDIKIRSDPWCTVVVSNLHPKTLEEDIRLFCEQFGRVVSVRLIFDFKGRSRRYGFVEFGREEDARRAIANTSKKRLHGRAVVVDKERGRQQPNFLPRRMARAVEVRQTPTLQAPPLLAALTGKRQRTEKSAEVTECGIGRDTKPLKRNKTGRAVSGGRDEVDVFLDDILNL</sequence>
<keyword evidence="2" id="KW-0539">Nucleus</keyword>
<dbReference type="OMA" id="VRIVRHH"/>
<dbReference type="PANTHER" id="PTHR13952">
    <property type="entry name" value="U1 SMALL NUCLEAR RIBONUCLEOPROTEIN 70 KD"/>
    <property type="match status" value="1"/>
</dbReference>
<dbReference type="PROSITE" id="PS50102">
    <property type="entry name" value="RRM"/>
    <property type="match status" value="1"/>
</dbReference>
<dbReference type="GO" id="GO:0003729">
    <property type="term" value="F:mRNA binding"/>
    <property type="evidence" value="ECO:0007669"/>
    <property type="project" value="TreeGrafter"/>
</dbReference>
<evidence type="ECO:0000313" key="5">
    <source>
        <dbReference type="EMBL" id="CCC49819.1"/>
    </source>
</evidence>
<evidence type="ECO:0000256" key="1">
    <source>
        <dbReference type="ARBA" id="ARBA00004123"/>
    </source>
</evidence>
<dbReference type="GO" id="GO:0071011">
    <property type="term" value="C:precatalytic spliceosome"/>
    <property type="evidence" value="ECO:0007669"/>
    <property type="project" value="TreeGrafter"/>
</dbReference>